<dbReference type="EMBL" id="JAQMLR010000012">
    <property type="protein sequence ID" value="MDB8739502.1"/>
    <property type="molecule type" value="Genomic_DNA"/>
</dbReference>
<dbReference type="InterPro" id="IPR023198">
    <property type="entry name" value="PGP-like_dom2"/>
</dbReference>
<dbReference type="GO" id="GO:0004713">
    <property type="term" value="F:protein tyrosine kinase activity"/>
    <property type="evidence" value="ECO:0007669"/>
    <property type="project" value="TreeGrafter"/>
</dbReference>
<dbReference type="Proteomes" id="UP000283981">
    <property type="component" value="Unassembled WGS sequence"/>
</dbReference>
<reference evidence="1" key="2">
    <citation type="submission" date="2023-01" db="EMBL/GenBank/DDBJ databases">
        <title>Human gut microbiome strain richness.</title>
        <authorList>
            <person name="Chen-Liaw A."/>
        </authorList>
    </citation>
    <scope>NUCLEOTIDE SEQUENCE</scope>
    <source>
        <strain evidence="1">1001217st1_A9_1001217B_191108</strain>
    </source>
</reference>
<dbReference type="SFLD" id="SFLDG01129">
    <property type="entry name" value="C1.5:_HAD__Beta-PGM__Phosphata"/>
    <property type="match status" value="1"/>
</dbReference>
<reference evidence="4 5" key="1">
    <citation type="submission" date="2018-08" db="EMBL/GenBank/DDBJ databases">
        <title>A genome reference for cultivated species of the human gut microbiota.</title>
        <authorList>
            <person name="Zou Y."/>
            <person name="Xue W."/>
            <person name="Luo G."/>
        </authorList>
    </citation>
    <scope>NUCLEOTIDE SEQUENCE [LARGE SCALE GENOMIC DNA]</scope>
    <source>
        <strain evidence="3 4">AM21-18</strain>
        <strain evidence="2 5">AM22-7AC</strain>
    </source>
</reference>
<dbReference type="Gene3D" id="3.40.50.1000">
    <property type="entry name" value="HAD superfamily/HAD-like"/>
    <property type="match status" value="1"/>
</dbReference>
<dbReference type="Gene3D" id="1.10.150.240">
    <property type="entry name" value="Putative phosphatase, domain 2"/>
    <property type="match status" value="1"/>
</dbReference>
<dbReference type="InterPro" id="IPR041492">
    <property type="entry name" value="HAD_2"/>
</dbReference>
<sequence length="221" mass="25192">MKYRIRLWDFDGTLADTGRDVWNSIQYAAKKCGGEIDRDYMKNDSNLGKPLAEIFEKVMPYPGKQKFGQFEQLVRIHYREISMYEETYLYHGIAEILESAEVEDAADYVITMKPKSALERILETKGWSNLFTDCLSPDSFDGKEKKKSELISYILEKTGCKPEETVYIGDTWSDVIAARENNIDCIGVTYGDGDTGELLAENPRFCVDSVCELKKILEEGA</sequence>
<dbReference type="Proteomes" id="UP000285697">
    <property type="component" value="Unassembled WGS sequence"/>
</dbReference>
<dbReference type="EMBL" id="QRIA01000004">
    <property type="protein sequence ID" value="RHG21165.1"/>
    <property type="molecule type" value="Genomic_DNA"/>
</dbReference>
<evidence type="ECO:0000313" key="2">
    <source>
        <dbReference type="EMBL" id="RHG21165.1"/>
    </source>
</evidence>
<dbReference type="AlphaFoldDB" id="A0A414UVF2"/>
<dbReference type="InterPro" id="IPR050155">
    <property type="entry name" value="HAD-like_hydrolase_sf"/>
</dbReference>
<evidence type="ECO:0000313" key="4">
    <source>
        <dbReference type="Proteomes" id="UP000283981"/>
    </source>
</evidence>
<keyword evidence="3" id="KW-0378">Hydrolase</keyword>
<dbReference type="GO" id="GO:0005829">
    <property type="term" value="C:cytosol"/>
    <property type="evidence" value="ECO:0007669"/>
    <property type="project" value="TreeGrafter"/>
</dbReference>
<evidence type="ECO:0000313" key="3">
    <source>
        <dbReference type="EMBL" id="RHG83649.1"/>
    </source>
</evidence>
<dbReference type="GeneID" id="57434108"/>
<dbReference type="InterPro" id="IPR023214">
    <property type="entry name" value="HAD_sf"/>
</dbReference>
<dbReference type="RefSeq" id="WP_004843992.1">
    <property type="nucleotide sequence ID" value="NZ_CAXSNP010000017.1"/>
</dbReference>
<dbReference type="EMBL" id="QRIS01000015">
    <property type="protein sequence ID" value="RHG83649.1"/>
    <property type="molecule type" value="Genomic_DNA"/>
</dbReference>
<dbReference type="InterPro" id="IPR036412">
    <property type="entry name" value="HAD-like_sf"/>
</dbReference>
<comment type="caution">
    <text evidence="3">The sequence shown here is derived from an EMBL/GenBank/DDBJ whole genome shotgun (WGS) entry which is preliminary data.</text>
</comment>
<dbReference type="Proteomes" id="UP001211731">
    <property type="component" value="Unassembled WGS sequence"/>
</dbReference>
<name>A0A414UVF2_MEDGN</name>
<dbReference type="PANTHER" id="PTHR43434">
    <property type="entry name" value="PHOSPHOGLYCOLATE PHOSPHATASE"/>
    <property type="match status" value="1"/>
</dbReference>
<protein>
    <submittedName>
        <fullName evidence="3">HAD family hydrolase</fullName>
    </submittedName>
    <submittedName>
        <fullName evidence="1">HAD hydrolase-like protein</fullName>
    </submittedName>
</protein>
<evidence type="ECO:0000313" key="1">
    <source>
        <dbReference type="EMBL" id="MDB8739502.1"/>
    </source>
</evidence>
<dbReference type="GO" id="GO:0016787">
    <property type="term" value="F:hydrolase activity"/>
    <property type="evidence" value="ECO:0007669"/>
    <property type="project" value="UniProtKB-KW"/>
</dbReference>
<dbReference type="PANTHER" id="PTHR43434:SF20">
    <property type="entry name" value="5'-NUCLEOTIDASE"/>
    <property type="match status" value="1"/>
</dbReference>
<dbReference type="Pfam" id="PF13419">
    <property type="entry name" value="HAD_2"/>
    <property type="match status" value="1"/>
</dbReference>
<accession>A0A414UVF2</accession>
<organism evidence="3 4">
    <name type="scientific">Mediterraneibacter gnavus</name>
    <name type="common">Ruminococcus gnavus</name>
    <dbReference type="NCBI Taxonomy" id="33038"/>
    <lineage>
        <taxon>Bacteria</taxon>
        <taxon>Bacillati</taxon>
        <taxon>Bacillota</taxon>
        <taxon>Clostridia</taxon>
        <taxon>Lachnospirales</taxon>
        <taxon>Lachnospiraceae</taxon>
        <taxon>Mediterraneibacter</taxon>
    </lineage>
</organism>
<gene>
    <name evidence="3" type="ORF">DW243_09750</name>
    <name evidence="2" type="ORF">DW270_04950</name>
    <name evidence="1" type="ORF">PNU63_12105</name>
</gene>
<evidence type="ECO:0000313" key="5">
    <source>
        <dbReference type="Proteomes" id="UP000285697"/>
    </source>
</evidence>
<dbReference type="SUPFAM" id="SSF56784">
    <property type="entry name" value="HAD-like"/>
    <property type="match status" value="1"/>
</dbReference>
<proteinExistence type="predicted"/>
<dbReference type="SFLD" id="SFLDS00003">
    <property type="entry name" value="Haloacid_Dehalogenase"/>
    <property type="match status" value="1"/>
</dbReference>